<comment type="caution">
    <text evidence="2">The sequence shown here is derived from an EMBL/GenBank/DDBJ whole genome shotgun (WGS) entry which is preliminary data.</text>
</comment>
<dbReference type="EMBL" id="BQKI01000005">
    <property type="protein sequence ID" value="GJM94615.1"/>
    <property type="molecule type" value="Genomic_DNA"/>
</dbReference>
<evidence type="ECO:0000256" key="1">
    <source>
        <dbReference type="SAM" id="MobiDB-lite"/>
    </source>
</evidence>
<accession>A0AAV5C909</accession>
<sequence length="387" mass="43920">MEERKEVAGPSSKEKEEKKYEKKEEKKDEKKEEKKKVESTFPYPYNKPVSRSSSTTIEKFSASLQRSATASFNRSPVAVAIGPYYHGSPQLQEMEDVKRAALKEFLIRRSSAREKCEAVHGKVLSLVGSTRRCYAGGEKEFRYMEDGEWAEMLFRDAWFVLQFMVSMFPDRDALPELDLLMSRAEVHTRISDIMRDLLLLENQVPWTVIEALMELWPFVPLDSFLRLMAFPFHIGNEDINNNEWRNPAVTHDDELLDRRTTSSTQGGHHHQLPSHLLGLFYRRQVGTACTQELLVPKLSSLSSTAVELTEMGVKLTASKTKRFGDMTMSKRRCRGLGLSGELSLTPLVLNNLTACWLVNMAAYEECLGATQADNYASAPTSPSSRCS</sequence>
<evidence type="ECO:0000313" key="2">
    <source>
        <dbReference type="EMBL" id="GJM94615.1"/>
    </source>
</evidence>
<feature type="compositionally biased region" description="Basic and acidic residues" evidence="1">
    <location>
        <begin position="1"/>
        <end position="38"/>
    </location>
</feature>
<reference evidence="2" key="2">
    <citation type="submission" date="2021-12" db="EMBL/GenBank/DDBJ databases">
        <title>Resequencing data analysis of finger millet.</title>
        <authorList>
            <person name="Hatakeyama M."/>
            <person name="Aluri S."/>
            <person name="Balachadran M.T."/>
            <person name="Sivarajan S.R."/>
            <person name="Poveda L."/>
            <person name="Shimizu-Inatsugi R."/>
            <person name="Schlapbach R."/>
            <person name="Sreeman S.M."/>
            <person name="Shimizu K.K."/>
        </authorList>
    </citation>
    <scope>NUCLEOTIDE SEQUENCE</scope>
</reference>
<name>A0AAV5C909_ELECO</name>
<organism evidence="2 3">
    <name type="scientific">Eleusine coracana subsp. coracana</name>
    <dbReference type="NCBI Taxonomy" id="191504"/>
    <lineage>
        <taxon>Eukaryota</taxon>
        <taxon>Viridiplantae</taxon>
        <taxon>Streptophyta</taxon>
        <taxon>Embryophyta</taxon>
        <taxon>Tracheophyta</taxon>
        <taxon>Spermatophyta</taxon>
        <taxon>Magnoliopsida</taxon>
        <taxon>Liliopsida</taxon>
        <taxon>Poales</taxon>
        <taxon>Poaceae</taxon>
        <taxon>PACMAD clade</taxon>
        <taxon>Chloridoideae</taxon>
        <taxon>Cynodonteae</taxon>
        <taxon>Eleusininae</taxon>
        <taxon>Eleusine</taxon>
    </lineage>
</organism>
<gene>
    <name evidence="2" type="primary">ga11277</name>
    <name evidence="2" type="ORF">PR202_ga11277</name>
</gene>
<dbReference type="Pfam" id="PF03140">
    <property type="entry name" value="DUF247"/>
    <property type="match status" value="1"/>
</dbReference>
<dbReference type="AlphaFoldDB" id="A0AAV5C909"/>
<dbReference type="PANTHER" id="PTHR31549">
    <property type="entry name" value="PROTEIN, PUTATIVE (DUF247)-RELATED-RELATED"/>
    <property type="match status" value="1"/>
</dbReference>
<dbReference type="PANTHER" id="PTHR31549:SF146">
    <property type="entry name" value="OS01G0564600 PROTEIN"/>
    <property type="match status" value="1"/>
</dbReference>
<dbReference type="InterPro" id="IPR004158">
    <property type="entry name" value="DUF247_pln"/>
</dbReference>
<proteinExistence type="predicted"/>
<reference evidence="2" key="1">
    <citation type="journal article" date="2018" name="DNA Res.">
        <title>Multiple hybrid de novo genome assembly of finger millet, an orphan allotetraploid crop.</title>
        <authorList>
            <person name="Hatakeyama M."/>
            <person name="Aluri S."/>
            <person name="Balachadran M.T."/>
            <person name="Sivarajan S.R."/>
            <person name="Patrignani A."/>
            <person name="Gruter S."/>
            <person name="Poveda L."/>
            <person name="Shimizu-Inatsugi R."/>
            <person name="Baeten J."/>
            <person name="Francoijs K.J."/>
            <person name="Nataraja K.N."/>
            <person name="Reddy Y.A.N."/>
            <person name="Phadnis S."/>
            <person name="Ravikumar R.L."/>
            <person name="Schlapbach R."/>
            <person name="Sreeman S.M."/>
            <person name="Shimizu K.K."/>
        </authorList>
    </citation>
    <scope>NUCLEOTIDE SEQUENCE</scope>
</reference>
<dbReference type="Proteomes" id="UP001054889">
    <property type="component" value="Unassembled WGS sequence"/>
</dbReference>
<keyword evidence="3" id="KW-1185">Reference proteome</keyword>
<protein>
    <submittedName>
        <fullName evidence="2">Uncharacterized protein</fullName>
    </submittedName>
</protein>
<evidence type="ECO:0000313" key="3">
    <source>
        <dbReference type="Proteomes" id="UP001054889"/>
    </source>
</evidence>
<feature type="region of interest" description="Disordered" evidence="1">
    <location>
        <begin position="1"/>
        <end position="54"/>
    </location>
</feature>